<dbReference type="InterPro" id="IPR008254">
    <property type="entry name" value="Flavodoxin/NO_synth"/>
</dbReference>
<dbReference type="InterPro" id="IPR029039">
    <property type="entry name" value="Flavoprotein-like_sf"/>
</dbReference>
<dbReference type="PANTHER" id="PTHR39201:SF1">
    <property type="entry name" value="FLAVODOXIN-LIKE DOMAIN-CONTAINING PROTEIN"/>
    <property type="match status" value="1"/>
</dbReference>
<dbReference type="EMBL" id="DRZI01000354">
    <property type="protein sequence ID" value="HHP82639.1"/>
    <property type="molecule type" value="Genomic_DNA"/>
</dbReference>
<dbReference type="EMBL" id="DRUB01000097">
    <property type="protein sequence ID" value="HHR96229.1"/>
    <property type="molecule type" value="Genomic_DNA"/>
</dbReference>
<organism evidence="2">
    <name type="scientific">Ignisphaera aggregans</name>
    <dbReference type="NCBI Taxonomy" id="334771"/>
    <lineage>
        <taxon>Archaea</taxon>
        <taxon>Thermoproteota</taxon>
        <taxon>Thermoprotei</taxon>
        <taxon>Desulfurococcales</taxon>
        <taxon>Desulfurococcaceae</taxon>
        <taxon>Ignisphaera</taxon>
    </lineage>
</organism>
<dbReference type="AlphaFoldDB" id="A0A7C5XHQ6"/>
<evidence type="ECO:0000313" key="3">
    <source>
        <dbReference type="EMBL" id="HHR96229.1"/>
    </source>
</evidence>
<dbReference type="SUPFAM" id="SSF52218">
    <property type="entry name" value="Flavoproteins"/>
    <property type="match status" value="1"/>
</dbReference>
<reference evidence="2" key="1">
    <citation type="journal article" date="2020" name="mSystems">
        <title>Genome- and Community-Level Interaction Insights into Carbon Utilization and Element Cycling Functions of Hydrothermarchaeota in Hydrothermal Sediment.</title>
        <authorList>
            <person name="Zhou Z."/>
            <person name="Liu Y."/>
            <person name="Xu W."/>
            <person name="Pan J."/>
            <person name="Luo Z.H."/>
            <person name="Li M."/>
        </authorList>
    </citation>
    <scope>NUCLEOTIDE SEQUENCE [LARGE SCALE GENOMIC DNA]</scope>
    <source>
        <strain evidence="3">SpSt-1</strain>
        <strain evidence="2">SpSt-1121</strain>
    </source>
</reference>
<sequence>MSIAIVYYSRTGKTREVVGYIKERLAEKNVAIDVYELKLVREYSKPLHLNPRLVIDVLFNRLVKYVGDEGFSSRTYDLIILGSPIWIGSITPPIKSFIARYKGLIKAPIVCFTTSAMDGKYSKRFRNLLESLGYKVAIDFTVVNNINKYRRVVDEAIENILKIIKMK</sequence>
<dbReference type="PANTHER" id="PTHR39201">
    <property type="entry name" value="EXPORTED PROTEIN-RELATED"/>
    <property type="match status" value="1"/>
</dbReference>
<evidence type="ECO:0000313" key="2">
    <source>
        <dbReference type="EMBL" id="HHP82639.1"/>
    </source>
</evidence>
<comment type="caution">
    <text evidence="2">The sequence shown here is derived from an EMBL/GenBank/DDBJ whole genome shotgun (WGS) entry which is preliminary data.</text>
</comment>
<gene>
    <name evidence="3" type="ORF">ENL47_05345</name>
    <name evidence="2" type="ORF">ENM84_08280</name>
</gene>
<name>A0A7C5XHQ6_9CREN</name>
<dbReference type="Gene3D" id="3.40.50.360">
    <property type="match status" value="1"/>
</dbReference>
<feature type="domain" description="Flavodoxin-like" evidence="1">
    <location>
        <begin position="3"/>
        <end position="167"/>
    </location>
</feature>
<dbReference type="PROSITE" id="PS50902">
    <property type="entry name" value="FLAVODOXIN_LIKE"/>
    <property type="match status" value="1"/>
</dbReference>
<protein>
    <submittedName>
        <fullName evidence="2">Flavodoxin family protein</fullName>
    </submittedName>
</protein>
<proteinExistence type="predicted"/>
<accession>A0A7C5XHQ6</accession>
<dbReference type="GO" id="GO:0010181">
    <property type="term" value="F:FMN binding"/>
    <property type="evidence" value="ECO:0007669"/>
    <property type="project" value="InterPro"/>
</dbReference>
<evidence type="ECO:0000259" key="1">
    <source>
        <dbReference type="PROSITE" id="PS50902"/>
    </source>
</evidence>